<name>A0A8T1RKM7_CARIL</name>
<reference evidence="1" key="1">
    <citation type="submission" date="2020-12" db="EMBL/GenBank/DDBJ databases">
        <title>WGS assembly of Carya illinoinensis cv. Pawnee.</title>
        <authorList>
            <person name="Platts A."/>
            <person name="Shu S."/>
            <person name="Wright S."/>
            <person name="Barry K."/>
            <person name="Edger P."/>
            <person name="Pires J.C."/>
            <person name="Schmutz J."/>
        </authorList>
    </citation>
    <scope>NUCLEOTIDE SEQUENCE</scope>
    <source>
        <tissue evidence="1">Leaf</tissue>
    </source>
</reference>
<sequence length="138" mass="15877">MGLNETYAHLWSQILPSDPFPQIKKVFSLIIQEEKQREIVYESLPFNEYVAMLSNCDSNRGSTSSRSGKTFVTQKDQPYCTHYGLSGHTIDKCYKIHEYPARYKPKSRNPTVNQAITSQFVSVSILTQNFPFSQELCQ</sequence>
<comment type="caution">
    <text evidence="1">The sequence shown here is derived from an EMBL/GenBank/DDBJ whole genome shotgun (WGS) entry which is preliminary data.</text>
</comment>
<protein>
    <submittedName>
        <fullName evidence="1">Uncharacterized protein</fullName>
    </submittedName>
</protein>
<evidence type="ECO:0000313" key="2">
    <source>
        <dbReference type="Proteomes" id="UP000811609"/>
    </source>
</evidence>
<dbReference type="EMBL" id="CM031809">
    <property type="protein sequence ID" value="KAG6667179.1"/>
    <property type="molecule type" value="Genomic_DNA"/>
</dbReference>
<organism evidence="1 2">
    <name type="scientific">Carya illinoinensis</name>
    <name type="common">Pecan</name>
    <dbReference type="NCBI Taxonomy" id="32201"/>
    <lineage>
        <taxon>Eukaryota</taxon>
        <taxon>Viridiplantae</taxon>
        <taxon>Streptophyta</taxon>
        <taxon>Embryophyta</taxon>
        <taxon>Tracheophyta</taxon>
        <taxon>Spermatophyta</taxon>
        <taxon>Magnoliopsida</taxon>
        <taxon>eudicotyledons</taxon>
        <taxon>Gunneridae</taxon>
        <taxon>Pentapetalae</taxon>
        <taxon>rosids</taxon>
        <taxon>fabids</taxon>
        <taxon>Fagales</taxon>
        <taxon>Juglandaceae</taxon>
        <taxon>Carya</taxon>
    </lineage>
</organism>
<dbReference type="PANTHER" id="PTHR34222:SF99">
    <property type="entry name" value="PROTEIN, PUTATIVE-RELATED"/>
    <property type="match status" value="1"/>
</dbReference>
<accession>A0A8T1RKM7</accession>
<dbReference type="AlphaFoldDB" id="A0A8T1RKM7"/>
<dbReference type="PANTHER" id="PTHR34222">
    <property type="entry name" value="GAG_PRE-INTEGRS DOMAIN-CONTAINING PROTEIN"/>
    <property type="match status" value="1"/>
</dbReference>
<keyword evidence="2" id="KW-1185">Reference proteome</keyword>
<dbReference type="Proteomes" id="UP000811609">
    <property type="component" value="Chromosome 1"/>
</dbReference>
<gene>
    <name evidence="1" type="ORF">CIPAW_01G083000</name>
</gene>
<proteinExistence type="predicted"/>
<evidence type="ECO:0000313" key="1">
    <source>
        <dbReference type="EMBL" id="KAG6667179.1"/>
    </source>
</evidence>